<dbReference type="OrthoDB" id="121662at2759"/>
<sequence length="88" mass="9638">MAEFSTKNKLSQAPAASDLAAVIDALAGLAALSQLVYLPFVVQPVESAQAFTRSKLGEHLALQDTRDELVYWINERFKSVGVFLAQDR</sequence>
<dbReference type="EMBL" id="BSXW01000087">
    <property type="protein sequence ID" value="GMF11772.1"/>
    <property type="molecule type" value="Genomic_DNA"/>
</dbReference>
<keyword evidence="2" id="KW-1185">Reference proteome</keyword>
<dbReference type="AlphaFoldDB" id="A0A9W6WNY1"/>
<accession>A0A9W6WNY1</accession>
<proteinExistence type="predicted"/>
<organism evidence="1 2">
    <name type="scientific">Phytophthora lilii</name>
    <dbReference type="NCBI Taxonomy" id="2077276"/>
    <lineage>
        <taxon>Eukaryota</taxon>
        <taxon>Sar</taxon>
        <taxon>Stramenopiles</taxon>
        <taxon>Oomycota</taxon>
        <taxon>Peronosporomycetes</taxon>
        <taxon>Peronosporales</taxon>
        <taxon>Peronosporaceae</taxon>
        <taxon>Phytophthora</taxon>
    </lineage>
</organism>
<name>A0A9W6WNY1_9STRA</name>
<evidence type="ECO:0000313" key="2">
    <source>
        <dbReference type="Proteomes" id="UP001165083"/>
    </source>
</evidence>
<comment type="caution">
    <text evidence="1">The sequence shown here is derived from an EMBL/GenBank/DDBJ whole genome shotgun (WGS) entry which is preliminary data.</text>
</comment>
<gene>
    <name evidence="1" type="ORF">Plil01_000244600</name>
</gene>
<evidence type="ECO:0000313" key="1">
    <source>
        <dbReference type="EMBL" id="GMF11772.1"/>
    </source>
</evidence>
<dbReference type="Proteomes" id="UP001165083">
    <property type="component" value="Unassembled WGS sequence"/>
</dbReference>
<reference evidence="1" key="1">
    <citation type="submission" date="2023-04" db="EMBL/GenBank/DDBJ databases">
        <title>Phytophthora lilii NBRC 32176.</title>
        <authorList>
            <person name="Ichikawa N."/>
            <person name="Sato H."/>
            <person name="Tonouchi N."/>
        </authorList>
    </citation>
    <scope>NUCLEOTIDE SEQUENCE</scope>
    <source>
        <strain evidence="1">NBRC 32176</strain>
    </source>
</reference>
<protein>
    <submittedName>
        <fullName evidence="1">Unnamed protein product</fullName>
    </submittedName>
</protein>